<reference evidence="2" key="1">
    <citation type="submission" date="2023-06" db="EMBL/GenBank/DDBJ databases">
        <authorList>
            <consortium name="Lawrence Berkeley National Laboratory"/>
            <person name="Ahrendt S."/>
            <person name="Sahu N."/>
            <person name="Indic B."/>
            <person name="Wong-Bajracharya J."/>
            <person name="Merenyi Z."/>
            <person name="Ke H.-M."/>
            <person name="Monk M."/>
            <person name="Kocsube S."/>
            <person name="Drula E."/>
            <person name="Lipzen A."/>
            <person name="Balint B."/>
            <person name="Henrissat B."/>
            <person name="Andreopoulos B."/>
            <person name="Martin F.M."/>
            <person name="Harder C.B."/>
            <person name="Rigling D."/>
            <person name="Ford K.L."/>
            <person name="Foster G.D."/>
            <person name="Pangilinan J."/>
            <person name="Papanicolaou A."/>
            <person name="Barry K."/>
            <person name="LaButti K."/>
            <person name="Viragh M."/>
            <person name="Koriabine M."/>
            <person name="Yan M."/>
            <person name="Riley R."/>
            <person name="Champramary S."/>
            <person name="Plett K.L."/>
            <person name="Tsai I.J."/>
            <person name="Slot J."/>
            <person name="Sipos G."/>
            <person name="Plett J."/>
            <person name="Nagy L.G."/>
            <person name="Grigoriev I.V."/>
        </authorList>
    </citation>
    <scope>NUCLEOTIDE SEQUENCE</scope>
    <source>
        <strain evidence="2">CCBAS 213</strain>
    </source>
</reference>
<organism evidence="2 3">
    <name type="scientific">Armillaria tabescens</name>
    <name type="common">Ringless honey mushroom</name>
    <name type="synonym">Agaricus tabescens</name>
    <dbReference type="NCBI Taxonomy" id="1929756"/>
    <lineage>
        <taxon>Eukaryota</taxon>
        <taxon>Fungi</taxon>
        <taxon>Dikarya</taxon>
        <taxon>Basidiomycota</taxon>
        <taxon>Agaricomycotina</taxon>
        <taxon>Agaricomycetes</taxon>
        <taxon>Agaricomycetidae</taxon>
        <taxon>Agaricales</taxon>
        <taxon>Marasmiineae</taxon>
        <taxon>Physalacriaceae</taxon>
        <taxon>Desarmillaria</taxon>
    </lineage>
</organism>
<gene>
    <name evidence="2" type="ORF">EV420DRAFT_1482308</name>
</gene>
<dbReference type="AlphaFoldDB" id="A0AA39K1Z7"/>
<protein>
    <submittedName>
        <fullName evidence="2">Uncharacterized protein</fullName>
    </submittedName>
</protein>
<dbReference type="EMBL" id="JAUEPS010000032">
    <property type="protein sequence ID" value="KAK0451965.1"/>
    <property type="molecule type" value="Genomic_DNA"/>
</dbReference>
<feature type="region of interest" description="Disordered" evidence="1">
    <location>
        <begin position="25"/>
        <end position="81"/>
    </location>
</feature>
<accession>A0AA39K1Z7</accession>
<name>A0AA39K1Z7_ARMTA</name>
<evidence type="ECO:0000313" key="2">
    <source>
        <dbReference type="EMBL" id="KAK0451965.1"/>
    </source>
</evidence>
<proteinExistence type="predicted"/>
<evidence type="ECO:0000256" key="1">
    <source>
        <dbReference type="SAM" id="MobiDB-lite"/>
    </source>
</evidence>
<keyword evidence="3" id="KW-1185">Reference proteome</keyword>
<comment type="caution">
    <text evidence="2">The sequence shown here is derived from an EMBL/GenBank/DDBJ whole genome shotgun (WGS) entry which is preliminary data.</text>
</comment>
<dbReference type="RefSeq" id="XP_060327799.1">
    <property type="nucleotide sequence ID" value="XM_060469888.1"/>
</dbReference>
<feature type="compositionally biased region" description="Pro residues" evidence="1">
    <location>
        <begin position="66"/>
        <end position="77"/>
    </location>
</feature>
<evidence type="ECO:0000313" key="3">
    <source>
        <dbReference type="Proteomes" id="UP001175211"/>
    </source>
</evidence>
<feature type="compositionally biased region" description="Polar residues" evidence="1">
    <location>
        <begin position="44"/>
        <end position="53"/>
    </location>
</feature>
<sequence length="249" mass="28551">MDYQYKARILIQTLQHHRREIRCFKEKTYPLGSKAHQKRKKKQSNQPSASGPTASKEKDVFSMDNPSPPSPPSPPDTPKLLPVFVFPIDENDPHLQSMVSVNNASHCNSPEFVHYGPRQERQVTCLQLNLGNFKGSVFHHDDLLKNLHPSQLEAISKNLPGSVLAYQSLLENITEDKLAPPYIVIIKLTREIWDVLCQRILALHIVLANCEMLFWAVWLFKANEPIITRSTEKIAKIRNCLHFIILQDM</sequence>
<dbReference type="GeneID" id="85353436"/>
<dbReference type="Proteomes" id="UP001175211">
    <property type="component" value="Unassembled WGS sequence"/>
</dbReference>